<feature type="domain" description="CCHC-type" evidence="4">
    <location>
        <begin position="81"/>
        <end position="96"/>
    </location>
</feature>
<gene>
    <name evidence="5" type="ORF">O181_052520</name>
</gene>
<name>A0A9Q3DZ04_9BASI</name>
<feature type="region of interest" description="Disordered" evidence="3">
    <location>
        <begin position="107"/>
        <end position="139"/>
    </location>
</feature>
<proteinExistence type="predicted"/>
<dbReference type="SMART" id="SM00343">
    <property type="entry name" value="ZnF_C2HC"/>
    <property type="match status" value="1"/>
</dbReference>
<evidence type="ECO:0000256" key="1">
    <source>
        <dbReference type="ARBA" id="ARBA00022664"/>
    </source>
</evidence>
<comment type="caution">
    <text evidence="5">The sequence shown here is derived from an EMBL/GenBank/DDBJ whole genome shotgun (WGS) entry which is preliminary data.</text>
</comment>
<dbReference type="Pfam" id="PF00098">
    <property type="entry name" value="zf-CCHC"/>
    <property type="match status" value="1"/>
</dbReference>
<dbReference type="Gene3D" id="4.10.60.10">
    <property type="entry name" value="Zinc finger, CCHC-type"/>
    <property type="match status" value="1"/>
</dbReference>
<feature type="compositionally biased region" description="Basic and acidic residues" evidence="3">
    <location>
        <begin position="107"/>
        <end position="123"/>
    </location>
</feature>
<feature type="region of interest" description="Disordered" evidence="3">
    <location>
        <begin position="49"/>
        <end position="84"/>
    </location>
</feature>
<evidence type="ECO:0000313" key="6">
    <source>
        <dbReference type="Proteomes" id="UP000765509"/>
    </source>
</evidence>
<keyword evidence="2" id="KW-0863">Zinc-finger</keyword>
<evidence type="ECO:0000256" key="3">
    <source>
        <dbReference type="SAM" id="MobiDB-lite"/>
    </source>
</evidence>
<feature type="compositionally biased region" description="Acidic residues" evidence="3">
    <location>
        <begin position="124"/>
        <end position="135"/>
    </location>
</feature>
<dbReference type="InterPro" id="IPR001878">
    <property type="entry name" value="Znf_CCHC"/>
</dbReference>
<dbReference type="GO" id="GO:0008270">
    <property type="term" value="F:zinc ion binding"/>
    <property type="evidence" value="ECO:0007669"/>
    <property type="project" value="UniProtKB-KW"/>
</dbReference>
<dbReference type="GO" id="GO:0006397">
    <property type="term" value="P:mRNA processing"/>
    <property type="evidence" value="ECO:0007669"/>
    <property type="project" value="UniProtKB-KW"/>
</dbReference>
<reference evidence="5" key="1">
    <citation type="submission" date="2021-03" db="EMBL/GenBank/DDBJ databases">
        <title>Draft genome sequence of rust myrtle Austropuccinia psidii MF-1, a brazilian biotype.</title>
        <authorList>
            <person name="Quecine M.C."/>
            <person name="Pachon D.M.R."/>
            <person name="Bonatelli M.L."/>
            <person name="Correr F.H."/>
            <person name="Franceschini L.M."/>
            <person name="Leite T.F."/>
            <person name="Margarido G.R.A."/>
            <person name="Almeida C.A."/>
            <person name="Ferrarezi J.A."/>
            <person name="Labate C.A."/>
        </authorList>
    </citation>
    <scope>NUCLEOTIDE SEQUENCE</scope>
    <source>
        <strain evidence="5">MF-1</strain>
    </source>
</reference>
<evidence type="ECO:0000256" key="2">
    <source>
        <dbReference type="PROSITE-ProRule" id="PRU00047"/>
    </source>
</evidence>
<protein>
    <recommendedName>
        <fullName evidence="4">CCHC-type domain-containing protein</fullName>
    </recommendedName>
</protein>
<evidence type="ECO:0000259" key="4">
    <source>
        <dbReference type="PROSITE" id="PS50158"/>
    </source>
</evidence>
<organism evidence="5 6">
    <name type="scientific">Austropuccinia psidii MF-1</name>
    <dbReference type="NCBI Taxonomy" id="1389203"/>
    <lineage>
        <taxon>Eukaryota</taxon>
        <taxon>Fungi</taxon>
        <taxon>Dikarya</taxon>
        <taxon>Basidiomycota</taxon>
        <taxon>Pucciniomycotina</taxon>
        <taxon>Pucciniomycetes</taxon>
        <taxon>Pucciniales</taxon>
        <taxon>Sphaerophragmiaceae</taxon>
        <taxon>Austropuccinia</taxon>
    </lineage>
</organism>
<dbReference type="SUPFAM" id="SSF57756">
    <property type="entry name" value="Retrovirus zinc finger-like domains"/>
    <property type="match status" value="1"/>
</dbReference>
<dbReference type="PROSITE" id="PS50158">
    <property type="entry name" value="ZF_CCHC"/>
    <property type="match status" value="1"/>
</dbReference>
<sequence length="185" mass="21085">MVHMKILKKCGGELEHALRSRCIEPCSIEEYINALKDIVKRTKIGRTWKKSAIKSPNKPSIKKEKPRKTFKPNTSHSKEQRKCHKCGGIGHLANNCLKKEKINEIVETEDHNDKEKESDSDSEKETEESETSEGDEINRINAQIKNIDLTYEVLDVNSILPQVGTSDTSLKNIQDAELYRNKPAK</sequence>
<dbReference type="AlphaFoldDB" id="A0A9Q3DZ04"/>
<keyword evidence="6" id="KW-1185">Reference proteome</keyword>
<dbReference type="GO" id="GO:0003676">
    <property type="term" value="F:nucleic acid binding"/>
    <property type="evidence" value="ECO:0007669"/>
    <property type="project" value="InterPro"/>
</dbReference>
<keyword evidence="2" id="KW-0479">Metal-binding</keyword>
<dbReference type="OrthoDB" id="10065209at2759"/>
<dbReference type="InterPro" id="IPR036875">
    <property type="entry name" value="Znf_CCHC_sf"/>
</dbReference>
<accession>A0A9Q3DZ04</accession>
<keyword evidence="1" id="KW-0507">mRNA processing</keyword>
<keyword evidence="2" id="KW-0862">Zinc</keyword>
<evidence type="ECO:0000313" key="5">
    <source>
        <dbReference type="EMBL" id="MBW0512805.1"/>
    </source>
</evidence>
<dbReference type="EMBL" id="AVOT02023001">
    <property type="protein sequence ID" value="MBW0512805.1"/>
    <property type="molecule type" value="Genomic_DNA"/>
</dbReference>
<dbReference type="Proteomes" id="UP000765509">
    <property type="component" value="Unassembled WGS sequence"/>
</dbReference>